<name>A0A0B6Z4R5_9EUPU</name>
<dbReference type="SUPFAM" id="SSF63825">
    <property type="entry name" value="YWTD domain"/>
    <property type="match status" value="1"/>
</dbReference>
<dbReference type="PANTHER" id="PTHR46513:SF40">
    <property type="entry name" value="LOW-DENSITY LIPOPROTEIN RECEPTOR-RELATED PROTEIN 6"/>
    <property type="match status" value="1"/>
</dbReference>
<organism evidence="2">
    <name type="scientific">Arion vulgaris</name>
    <dbReference type="NCBI Taxonomy" id="1028688"/>
    <lineage>
        <taxon>Eukaryota</taxon>
        <taxon>Metazoa</taxon>
        <taxon>Spiralia</taxon>
        <taxon>Lophotrochozoa</taxon>
        <taxon>Mollusca</taxon>
        <taxon>Gastropoda</taxon>
        <taxon>Heterobranchia</taxon>
        <taxon>Euthyneura</taxon>
        <taxon>Panpulmonata</taxon>
        <taxon>Eupulmonata</taxon>
        <taxon>Stylommatophora</taxon>
        <taxon>Helicina</taxon>
        <taxon>Arionoidea</taxon>
        <taxon>Arionidae</taxon>
        <taxon>Arion</taxon>
    </lineage>
</organism>
<dbReference type="PANTHER" id="PTHR46513">
    <property type="entry name" value="VITELLOGENIN RECEPTOR-LIKE PROTEIN-RELATED-RELATED"/>
    <property type="match status" value="1"/>
</dbReference>
<feature type="repeat" description="LDL-receptor class B" evidence="1">
    <location>
        <begin position="57"/>
        <end position="98"/>
    </location>
</feature>
<accession>A0A0B6Z4R5</accession>
<feature type="non-terminal residue" evidence="2">
    <location>
        <position position="1"/>
    </location>
</feature>
<dbReference type="SMART" id="SM00135">
    <property type="entry name" value="LY"/>
    <property type="match status" value="2"/>
</dbReference>
<protein>
    <submittedName>
        <fullName evidence="2">Uncharacterized protein</fullName>
    </submittedName>
</protein>
<dbReference type="PROSITE" id="PS51120">
    <property type="entry name" value="LDLRB"/>
    <property type="match status" value="2"/>
</dbReference>
<evidence type="ECO:0000256" key="1">
    <source>
        <dbReference type="PROSITE-ProRule" id="PRU00461"/>
    </source>
</evidence>
<proteinExistence type="predicted"/>
<dbReference type="Pfam" id="PF00058">
    <property type="entry name" value="Ldl_recept_b"/>
    <property type="match status" value="2"/>
</dbReference>
<feature type="repeat" description="LDL-receptor class B" evidence="1">
    <location>
        <begin position="14"/>
        <end position="56"/>
    </location>
</feature>
<dbReference type="GO" id="GO:0007399">
    <property type="term" value="P:nervous system development"/>
    <property type="evidence" value="ECO:0007669"/>
    <property type="project" value="TreeGrafter"/>
</dbReference>
<sequence>LNEPRALALDPPNGYMYWTVWGDNPTLERAHLDGTNRKVLIAHIGHAQDLTIDYLERRLYWTDVDNHSIMSADMNGADMRLVVQSDIEQPMGLSQYQD</sequence>
<evidence type="ECO:0000313" key="2">
    <source>
        <dbReference type="EMBL" id="CEK62881.1"/>
    </source>
</evidence>
<reference evidence="2" key="1">
    <citation type="submission" date="2014-12" db="EMBL/GenBank/DDBJ databases">
        <title>Insight into the proteome of Arion vulgaris.</title>
        <authorList>
            <person name="Aradska J."/>
            <person name="Bulat T."/>
            <person name="Smidak R."/>
            <person name="Sarate P."/>
            <person name="Gangsoo J."/>
            <person name="Sialana F."/>
            <person name="Bilban M."/>
            <person name="Lubec G."/>
        </authorList>
    </citation>
    <scope>NUCLEOTIDE SEQUENCE</scope>
    <source>
        <tissue evidence="2">Skin</tissue>
    </source>
</reference>
<dbReference type="Gene3D" id="2.120.10.30">
    <property type="entry name" value="TolB, C-terminal domain"/>
    <property type="match status" value="1"/>
</dbReference>
<dbReference type="InterPro" id="IPR050778">
    <property type="entry name" value="Cueball_EGF_LRP_Nidogen"/>
</dbReference>
<dbReference type="InterPro" id="IPR011042">
    <property type="entry name" value="6-blade_b-propeller_TolB-like"/>
</dbReference>
<feature type="non-terminal residue" evidence="2">
    <location>
        <position position="98"/>
    </location>
</feature>
<gene>
    <name evidence="2" type="primary">ORF46396</name>
</gene>
<dbReference type="EMBL" id="HACG01016016">
    <property type="protein sequence ID" value="CEK62881.1"/>
    <property type="molecule type" value="Transcribed_RNA"/>
</dbReference>
<dbReference type="AlphaFoldDB" id="A0A0B6Z4R5"/>
<dbReference type="InterPro" id="IPR000033">
    <property type="entry name" value="LDLR_classB_rpt"/>
</dbReference>